<dbReference type="OrthoDB" id="2637653at2759"/>
<evidence type="ECO:0000256" key="1">
    <source>
        <dbReference type="SAM" id="Phobius"/>
    </source>
</evidence>
<keyword evidence="1" id="KW-0472">Membrane</keyword>
<dbReference type="InterPro" id="IPR045340">
    <property type="entry name" value="DUF6533"/>
</dbReference>
<evidence type="ECO:0000313" key="3">
    <source>
        <dbReference type="EMBL" id="KDR74845.1"/>
    </source>
</evidence>
<proteinExistence type="predicted"/>
<evidence type="ECO:0000259" key="2">
    <source>
        <dbReference type="Pfam" id="PF20151"/>
    </source>
</evidence>
<feature type="transmembrane region" description="Helical" evidence="1">
    <location>
        <begin position="57"/>
        <end position="78"/>
    </location>
</feature>
<accession>A0A067SV80</accession>
<dbReference type="EMBL" id="KL142382">
    <property type="protein sequence ID" value="KDR74845.1"/>
    <property type="molecule type" value="Genomic_DNA"/>
</dbReference>
<keyword evidence="1" id="KW-1133">Transmembrane helix</keyword>
<keyword evidence="1" id="KW-0812">Transmembrane</keyword>
<reference evidence="4" key="1">
    <citation type="journal article" date="2014" name="Proc. Natl. Acad. Sci. U.S.A.">
        <title>Extensive sampling of basidiomycete genomes demonstrates inadequacy of the white-rot/brown-rot paradigm for wood decay fungi.</title>
        <authorList>
            <person name="Riley R."/>
            <person name="Salamov A.A."/>
            <person name="Brown D.W."/>
            <person name="Nagy L.G."/>
            <person name="Floudas D."/>
            <person name="Held B.W."/>
            <person name="Levasseur A."/>
            <person name="Lombard V."/>
            <person name="Morin E."/>
            <person name="Otillar R."/>
            <person name="Lindquist E.A."/>
            <person name="Sun H."/>
            <person name="LaButti K.M."/>
            <person name="Schmutz J."/>
            <person name="Jabbour D."/>
            <person name="Luo H."/>
            <person name="Baker S.E."/>
            <person name="Pisabarro A.G."/>
            <person name="Walton J.D."/>
            <person name="Blanchette R.A."/>
            <person name="Henrissat B."/>
            <person name="Martin F."/>
            <person name="Cullen D."/>
            <person name="Hibbett D.S."/>
            <person name="Grigoriev I.V."/>
        </authorList>
    </citation>
    <scope>NUCLEOTIDE SEQUENCE [LARGE SCALE GENOMIC DNA]</scope>
    <source>
        <strain evidence="4">CBS 339.88</strain>
    </source>
</reference>
<dbReference type="Pfam" id="PF20151">
    <property type="entry name" value="DUF6533"/>
    <property type="match status" value="1"/>
</dbReference>
<feature type="transmembrane region" description="Helical" evidence="1">
    <location>
        <begin position="98"/>
        <end position="120"/>
    </location>
</feature>
<evidence type="ECO:0000313" key="4">
    <source>
        <dbReference type="Proteomes" id="UP000027222"/>
    </source>
</evidence>
<feature type="transmembrane region" description="Helical" evidence="1">
    <location>
        <begin position="246"/>
        <end position="262"/>
    </location>
</feature>
<feature type="transmembrane region" description="Helical" evidence="1">
    <location>
        <begin position="215"/>
        <end position="234"/>
    </location>
</feature>
<name>A0A067SV80_GALM3</name>
<keyword evidence="4" id="KW-1185">Reference proteome</keyword>
<feature type="transmembrane region" description="Helical" evidence="1">
    <location>
        <begin position="15"/>
        <end position="36"/>
    </location>
</feature>
<gene>
    <name evidence="3" type="ORF">GALMADRAFT_249753</name>
</gene>
<organism evidence="3 4">
    <name type="scientific">Galerina marginata (strain CBS 339.88)</name>
    <dbReference type="NCBI Taxonomy" id="685588"/>
    <lineage>
        <taxon>Eukaryota</taxon>
        <taxon>Fungi</taxon>
        <taxon>Dikarya</taxon>
        <taxon>Basidiomycota</taxon>
        <taxon>Agaricomycotina</taxon>
        <taxon>Agaricomycetes</taxon>
        <taxon>Agaricomycetidae</taxon>
        <taxon>Agaricales</taxon>
        <taxon>Agaricineae</taxon>
        <taxon>Strophariaceae</taxon>
        <taxon>Galerina</taxon>
    </lineage>
</organism>
<protein>
    <recommendedName>
        <fullName evidence="2">DUF6533 domain-containing protein</fullName>
    </recommendedName>
</protein>
<dbReference type="AlphaFoldDB" id="A0A067SV80"/>
<dbReference type="HOGENOM" id="CLU_035509_10_5_1"/>
<sequence length="306" mass="33950">MNDGPQIANNPNAPLVAQAVSFVSFAALAAQTWELMVSFTDEVEYMWRGKFTIFKTLYFSARYGMLAAQVINQTLSFYVDGRQQPKSQPSPLCPGIFIYKSIISQIGLALVEIILLLRVYALYNQNHKARRFLMLVFVAATILETTGNGIVIRSLGSVTGCAPAKVDKNGIAIFGLGAGFCQLVILSTTLVKYYGSRQAGWARTPLTSLMLKEGAAAFILIFTLLTILIAYEIVRRIDIQVENAAFSWHIALLSIAASRLVLNMRKVAVTHLNRHTSEDDSMATRTYDSTQDESFRLTSLHESYLE</sequence>
<dbReference type="Proteomes" id="UP000027222">
    <property type="component" value="Unassembled WGS sequence"/>
</dbReference>
<feature type="transmembrane region" description="Helical" evidence="1">
    <location>
        <begin position="132"/>
        <end position="151"/>
    </location>
</feature>
<feature type="domain" description="DUF6533" evidence="2">
    <location>
        <begin position="23"/>
        <end position="67"/>
    </location>
</feature>
<feature type="transmembrane region" description="Helical" evidence="1">
    <location>
        <begin position="171"/>
        <end position="194"/>
    </location>
</feature>
<dbReference type="STRING" id="685588.A0A067SV80"/>